<feature type="domain" description="Immunoglobulin" evidence="4">
    <location>
        <begin position="774"/>
        <end position="866"/>
    </location>
</feature>
<dbReference type="InterPro" id="IPR003599">
    <property type="entry name" value="Ig_sub"/>
</dbReference>
<gene>
    <name evidence="5" type="ORF">AWC38_SpisGene7015</name>
</gene>
<dbReference type="EMBL" id="LSMT01000086">
    <property type="protein sequence ID" value="PFX28310.1"/>
    <property type="molecule type" value="Genomic_DNA"/>
</dbReference>
<keyword evidence="6" id="KW-1185">Reference proteome</keyword>
<dbReference type="Proteomes" id="UP000225706">
    <property type="component" value="Unassembled WGS sequence"/>
</dbReference>
<proteinExistence type="predicted"/>
<evidence type="ECO:0000313" key="6">
    <source>
        <dbReference type="Proteomes" id="UP000225706"/>
    </source>
</evidence>
<evidence type="ECO:0000256" key="1">
    <source>
        <dbReference type="ARBA" id="ARBA00022737"/>
    </source>
</evidence>
<keyword evidence="3" id="KW-1133">Transmembrane helix</keyword>
<evidence type="ECO:0000259" key="4">
    <source>
        <dbReference type="SMART" id="SM00409"/>
    </source>
</evidence>
<feature type="domain" description="Immunoglobulin" evidence="4">
    <location>
        <begin position="875"/>
        <end position="957"/>
    </location>
</feature>
<dbReference type="InterPro" id="IPR036179">
    <property type="entry name" value="Ig-like_dom_sf"/>
</dbReference>
<feature type="transmembrane region" description="Helical" evidence="3">
    <location>
        <begin position="1245"/>
        <end position="1265"/>
    </location>
</feature>
<reference evidence="6" key="1">
    <citation type="journal article" date="2017" name="bioRxiv">
        <title>Comparative analysis of the genomes of Stylophora pistillata and Acropora digitifera provides evidence for extensive differences between species of corals.</title>
        <authorList>
            <person name="Voolstra C.R."/>
            <person name="Li Y."/>
            <person name="Liew Y.J."/>
            <person name="Baumgarten S."/>
            <person name="Zoccola D."/>
            <person name="Flot J.-F."/>
            <person name="Tambutte S."/>
            <person name="Allemand D."/>
            <person name="Aranda M."/>
        </authorList>
    </citation>
    <scope>NUCLEOTIDE SEQUENCE [LARGE SCALE GENOMIC DNA]</scope>
</reference>
<protein>
    <recommendedName>
        <fullName evidence="4">Immunoglobulin domain-containing protein</fullName>
    </recommendedName>
</protein>
<dbReference type="SMART" id="SM00409">
    <property type="entry name" value="IG"/>
    <property type="match status" value="5"/>
</dbReference>
<keyword evidence="3" id="KW-0472">Membrane</keyword>
<feature type="domain" description="Immunoglobulin" evidence="4">
    <location>
        <begin position="684"/>
        <end position="764"/>
    </location>
</feature>
<feature type="domain" description="Immunoglobulin" evidence="4">
    <location>
        <begin position="101"/>
        <end position="194"/>
    </location>
</feature>
<keyword evidence="3" id="KW-0812">Transmembrane</keyword>
<feature type="transmembrane region" description="Helical" evidence="3">
    <location>
        <begin position="617"/>
        <end position="636"/>
    </location>
</feature>
<dbReference type="SUPFAM" id="SSF48726">
    <property type="entry name" value="Immunoglobulin"/>
    <property type="match status" value="4"/>
</dbReference>
<evidence type="ECO:0000313" key="5">
    <source>
        <dbReference type="EMBL" id="PFX28310.1"/>
    </source>
</evidence>
<keyword evidence="1" id="KW-0677">Repeat</keyword>
<comment type="caution">
    <text evidence="5">The sequence shown here is derived from an EMBL/GenBank/DDBJ whole genome shotgun (WGS) entry which is preliminary data.</text>
</comment>
<feature type="domain" description="Immunoglobulin" evidence="4">
    <location>
        <begin position="1114"/>
        <end position="1195"/>
    </location>
</feature>
<feature type="region of interest" description="Disordered" evidence="2">
    <location>
        <begin position="1271"/>
        <end position="1290"/>
    </location>
</feature>
<feature type="compositionally biased region" description="Basic and acidic residues" evidence="2">
    <location>
        <begin position="1271"/>
        <end position="1288"/>
    </location>
</feature>
<sequence length="1388" mass="157012">MEADSINSKDSKLLGIVDNKYQLKSFVEIYCQTPLRIKHTTSTTLKVEKSLLGSLSWRHNGKLVDQGGDPHYTFVTPSKTQLQISDAHLQQEGDIKIRPISSHSDICVGEKASFAVEVNNYFAGLDYQVVWRYNMLAEIQENEHFSLKADNTTLDVHNALPSHSGNYTAFAVVMQNGSPVESVLSFTSFVLRVRVQENEHFSLKANNTALDVRDALPSHSGNYTAFAVFMENGSPVESVLSFTPFDLRVRDLYLKAVVRSPLVVQFGNNAILKVEKSVLGTLVWKHYGNLLSGHEPNYIHEKMSWKYLMQARSRQEFMRFSSRRVDVRNVKKFKSRQAQRREMRFCPGVPVHKGITIVLSLFRSHRLAVVYCSVFCIGSCEPVHEDRTRNADESNIVRINLPFKDQVEQIVNAAITKNNETLLGSMKSILDNSLSDIKRANSDTTDSHLREIKKLKFEEPRRFKKKANEVQYRFNSKLTDVLDEAKSSCSTQNLDMVKESLEKGENLLAERQKHILLADKSDYGWMVIKEYKKNDLTDDSDDERRLSEQKREREPSRFHRKPSQEYVRQDGKLMKDVSVLVKESKDAEDSDDSEFWAIMYMILVYAKALRGFLFYKWYIAPAAGGVLLIVVIVLVNRFGRLGEKKKSCRTDSPCDFVEKRQKLEDQNNVMVTCFTDLYLKAVVRSPLVVQLGNNVILKVEKSALGTLVWKHNGNLLSGHEPHYAYGNPRKTELEISNAGPEQAGVYEVFLKEGGCEKRAEIQVQTGSIKIRPISSHSDICVGENTSFAVEVNNYFDDLDFHVIWRYNMLQVQENEHFSLKADNTVLNVHNALPSHSGNYTAFAVLMQNGSPVESVLSFTSFDLRVRDLYLKAVVRSPLVVQFGNNAILKVEKSVLGTLAWKHNGNLLSGHEPYYAYGNPQKTELEISNAGPEMAGVYEVFLKEGGCRKREEIQVHTGAIRDIASVGCVTCFVEYAGDCEFMNRNECWEQKRGKNHVLEEYRIRDIKIRPISSHSDICVGEIASFAVEVNNYFDDPLNFQVFWRYNMLTEVEENEHFSLKANNTTLDVHDALPSHSGNYTAFAVVVENGSLVENVLSFTSFVMSVHDVFLNASVESPIKIKAGDSTIFKVEKSDLGALFWTHDEELVDDKSPHYTLNANKTELEIVAARLEQAGIYEIVLKEGRCEISKVFEVQIYVAELMKDVNVLMKESKDAEDSGDSEFWAITYMILVYAEALRGFLFYKWYIAPAAGGVLLIVVTVLVNRFGRLGEKKKSPKENAETHSEAEKGQPSRHFVLKNPVVTLLKEVIYPSADQTFPASADNLTTNTCVGRENHIQSPSLDHYRQESHYSGIAVAPDSLVGPTVLPPTQEKKKTSSDGSDANYDSCDSF</sequence>
<evidence type="ECO:0000256" key="2">
    <source>
        <dbReference type="SAM" id="MobiDB-lite"/>
    </source>
</evidence>
<feature type="region of interest" description="Disordered" evidence="2">
    <location>
        <begin position="1354"/>
        <end position="1388"/>
    </location>
</feature>
<feature type="compositionally biased region" description="Basic and acidic residues" evidence="2">
    <location>
        <begin position="538"/>
        <end position="557"/>
    </location>
</feature>
<accession>A0A2B4SHH4</accession>
<dbReference type="OrthoDB" id="5972176at2759"/>
<organism evidence="5 6">
    <name type="scientific">Stylophora pistillata</name>
    <name type="common">Smooth cauliflower coral</name>
    <dbReference type="NCBI Taxonomy" id="50429"/>
    <lineage>
        <taxon>Eukaryota</taxon>
        <taxon>Metazoa</taxon>
        <taxon>Cnidaria</taxon>
        <taxon>Anthozoa</taxon>
        <taxon>Hexacorallia</taxon>
        <taxon>Scleractinia</taxon>
        <taxon>Astrocoeniina</taxon>
        <taxon>Pocilloporidae</taxon>
        <taxon>Stylophora</taxon>
    </lineage>
</organism>
<name>A0A2B4SHH4_STYPI</name>
<dbReference type="InterPro" id="IPR050964">
    <property type="entry name" value="Striated_Muscle_Regulatory"/>
</dbReference>
<evidence type="ECO:0000256" key="3">
    <source>
        <dbReference type="SAM" id="Phobius"/>
    </source>
</evidence>
<feature type="region of interest" description="Disordered" evidence="2">
    <location>
        <begin position="538"/>
        <end position="562"/>
    </location>
</feature>
<dbReference type="PANTHER" id="PTHR13817">
    <property type="entry name" value="TITIN"/>
    <property type="match status" value="1"/>
</dbReference>
<dbReference type="PANTHER" id="PTHR13817:SF73">
    <property type="entry name" value="FIBRONECTIN TYPE-III DOMAIN-CONTAINING PROTEIN"/>
    <property type="match status" value="1"/>
</dbReference>